<proteinExistence type="predicted"/>
<dbReference type="EMBL" id="JBJJXI010000074">
    <property type="protein sequence ID" value="KAL3395997.1"/>
    <property type="molecule type" value="Genomic_DNA"/>
</dbReference>
<keyword evidence="2" id="KW-0812">Transmembrane</keyword>
<sequence length="151" mass="16287">MSSEDIHSNNRQEEAQSDGEAPSYDRESLSSLATQGDSMYAHAGPSPGGSSINVSVSGSTLTLRRGSNPYALATNSLPPAGRYQAEAPQPIDPYEEGDQVNISMDITPPMSENSKNEMNRGTMLILGGGAIVVLFFVFAYVYLRYIRVPHD</sequence>
<evidence type="ECO:0000313" key="4">
    <source>
        <dbReference type="EMBL" id="KAL3396015.1"/>
    </source>
</evidence>
<dbReference type="Proteomes" id="UP001627154">
    <property type="component" value="Unassembled WGS sequence"/>
</dbReference>
<dbReference type="EMBL" id="JBJJXI010000074">
    <property type="protein sequence ID" value="KAL3396015.1"/>
    <property type="molecule type" value="Genomic_DNA"/>
</dbReference>
<dbReference type="AlphaFoldDB" id="A0ABD2WU44"/>
<evidence type="ECO:0000313" key="5">
    <source>
        <dbReference type="Proteomes" id="UP001627154"/>
    </source>
</evidence>
<keyword evidence="2" id="KW-0472">Membrane</keyword>
<keyword evidence="5" id="KW-1185">Reference proteome</keyword>
<evidence type="ECO:0000256" key="2">
    <source>
        <dbReference type="SAM" id="Phobius"/>
    </source>
</evidence>
<feature type="transmembrane region" description="Helical" evidence="2">
    <location>
        <begin position="123"/>
        <end position="143"/>
    </location>
</feature>
<gene>
    <name evidence="3" type="ORF">TKK_009871</name>
    <name evidence="4" type="ORF">TKK_009888</name>
</gene>
<keyword evidence="2" id="KW-1133">Transmembrane helix</keyword>
<reference evidence="3 5" key="1">
    <citation type="journal article" date="2024" name="bioRxiv">
        <title>A reference genome for Trichogramma kaykai: A tiny desert-dwelling parasitoid wasp with competing sex-ratio distorters.</title>
        <authorList>
            <person name="Culotta J."/>
            <person name="Lindsey A.R."/>
        </authorList>
    </citation>
    <scope>NUCLEOTIDE SEQUENCE [LARGE SCALE GENOMIC DNA]</scope>
    <source>
        <strain evidence="3 5">KSX58</strain>
    </source>
</reference>
<feature type="compositionally biased region" description="Low complexity" evidence="1">
    <location>
        <begin position="44"/>
        <end position="59"/>
    </location>
</feature>
<protein>
    <submittedName>
        <fullName evidence="3">Uncharacterized protein</fullName>
    </submittedName>
</protein>
<feature type="region of interest" description="Disordered" evidence="1">
    <location>
        <begin position="1"/>
        <end position="96"/>
    </location>
</feature>
<evidence type="ECO:0000256" key="1">
    <source>
        <dbReference type="SAM" id="MobiDB-lite"/>
    </source>
</evidence>
<feature type="compositionally biased region" description="Basic and acidic residues" evidence="1">
    <location>
        <begin position="1"/>
        <end position="14"/>
    </location>
</feature>
<comment type="caution">
    <text evidence="3">The sequence shown here is derived from an EMBL/GenBank/DDBJ whole genome shotgun (WGS) entry which is preliminary data.</text>
</comment>
<name>A0ABD2WU44_9HYME</name>
<organism evidence="3 5">
    <name type="scientific">Trichogramma kaykai</name>
    <dbReference type="NCBI Taxonomy" id="54128"/>
    <lineage>
        <taxon>Eukaryota</taxon>
        <taxon>Metazoa</taxon>
        <taxon>Ecdysozoa</taxon>
        <taxon>Arthropoda</taxon>
        <taxon>Hexapoda</taxon>
        <taxon>Insecta</taxon>
        <taxon>Pterygota</taxon>
        <taxon>Neoptera</taxon>
        <taxon>Endopterygota</taxon>
        <taxon>Hymenoptera</taxon>
        <taxon>Apocrita</taxon>
        <taxon>Proctotrupomorpha</taxon>
        <taxon>Chalcidoidea</taxon>
        <taxon>Trichogrammatidae</taxon>
        <taxon>Trichogramma</taxon>
    </lineage>
</organism>
<evidence type="ECO:0000313" key="3">
    <source>
        <dbReference type="EMBL" id="KAL3395997.1"/>
    </source>
</evidence>
<accession>A0ABD2WU44</accession>